<dbReference type="RefSeq" id="WP_377833519.1">
    <property type="nucleotide sequence ID" value="NZ_JBHRSK010000007.1"/>
</dbReference>
<keyword evidence="5" id="KW-0645">Protease</keyword>
<feature type="region of interest" description="Disordered" evidence="3">
    <location>
        <begin position="28"/>
        <end position="54"/>
    </location>
</feature>
<accession>A0ABV7AIK6</accession>
<dbReference type="EMBL" id="JBHRSK010000007">
    <property type="protein sequence ID" value="MFC2968826.1"/>
    <property type="molecule type" value="Genomic_DNA"/>
</dbReference>
<dbReference type="NCBIfam" id="TIGR00666">
    <property type="entry name" value="PBP4"/>
    <property type="match status" value="1"/>
</dbReference>
<dbReference type="Pfam" id="PF02113">
    <property type="entry name" value="Peptidase_S13"/>
    <property type="match status" value="1"/>
</dbReference>
<keyword evidence="6" id="KW-1185">Reference proteome</keyword>
<feature type="signal peptide" evidence="4">
    <location>
        <begin position="1"/>
        <end position="27"/>
    </location>
</feature>
<dbReference type="InterPro" id="IPR006311">
    <property type="entry name" value="TAT_signal"/>
</dbReference>
<feature type="chain" id="PRO_5045809050" evidence="4">
    <location>
        <begin position="28"/>
        <end position="515"/>
    </location>
</feature>
<comment type="caution">
    <text evidence="5">The sequence shown here is derived from an EMBL/GenBank/DDBJ whole genome shotgun (WGS) entry which is preliminary data.</text>
</comment>
<evidence type="ECO:0000256" key="3">
    <source>
        <dbReference type="SAM" id="MobiDB-lite"/>
    </source>
</evidence>
<dbReference type="InterPro" id="IPR012338">
    <property type="entry name" value="Beta-lactam/transpept-like"/>
</dbReference>
<dbReference type="PANTHER" id="PTHR30023">
    <property type="entry name" value="D-ALANYL-D-ALANINE CARBOXYPEPTIDASE"/>
    <property type="match status" value="1"/>
</dbReference>
<sequence>MEDRPHSFSRRWLLGALLSGAALPALAGAPARSPRPEPRPGRLSAASSSGSARPAVPSAAALVNEARLGGTVGFVVADARSGAVLESRHADTALPPGSVTKIFTTLYALDRLGPDYRFATRLIATGPVIDGRIQGDLILAGGGDPTLDTDALGDLTTSLRAKGVRGVSGRFLFDASALPPIPEIDPGQPAQAGYNPGLSGLNLNFNRVYFEWKRGAEGYSATMDARGLRYRPAVGGIDIAVVDRPAPLYTYGERGGKELWTVARGALGRGGGRWLPVRHPARYTAEVFRTLAAAQSIALPAPQPASLPGVPPGASGAGTVLASHRSAPLTEVLREMLKYSTNLTAETIGLTASAAGGTAPASLSASAAQMATWARDRYGIAAHFTDHSGLGSGTRVTAAELVRLLAAANANAPLRELLKTVRLRDARGRPIRNSPIQIRAKTGTLNFVSGLAGYVAAPGDTQLIFAILTADVPRRDALPASARERPPGGRSWLRRARHLQQELITRWSTVYAGRN</sequence>
<dbReference type="PANTHER" id="PTHR30023:SF0">
    <property type="entry name" value="PENICILLIN-SENSITIVE CARBOXYPEPTIDASE A"/>
    <property type="match status" value="1"/>
</dbReference>
<proteinExistence type="inferred from homology"/>
<reference evidence="6" key="1">
    <citation type="journal article" date="2019" name="Int. J. Syst. Evol. Microbiol.">
        <title>The Global Catalogue of Microorganisms (GCM) 10K type strain sequencing project: providing services to taxonomists for standard genome sequencing and annotation.</title>
        <authorList>
            <consortium name="The Broad Institute Genomics Platform"/>
            <consortium name="The Broad Institute Genome Sequencing Center for Infectious Disease"/>
            <person name="Wu L."/>
            <person name="Ma J."/>
        </authorList>
    </citation>
    <scope>NUCLEOTIDE SEQUENCE [LARGE SCALE GENOMIC DNA]</scope>
    <source>
        <strain evidence="6">KCTC 62192</strain>
    </source>
</reference>
<dbReference type="Gene3D" id="3.40.710.10">
    <property type="entry name" value="DD-peptidase/beta-lactamase superfamily"/>
    <property type="match status" value="2"/>
</dbReference>
<dbReference type="PRINTS" id="PR00922">
    <property type="entry name" value="DADACBPTASE3"/>
</dbReference>
<protein>
    <submittedName>
        <fullName evidence="5">D-alanyl-D-alanine carboxypeptidase/D-alanyl-D-alanine-endopeptidase</fullName>
        <ecNumber evidence="5">3.4.16.4</ecNumber>
    </submittedName>
</protein>
<dbReference type="EC" id="3.4.16.4" evidence="5"/>
<gene>
    <name evidence="5" type="primary">dacB</name>
    <name evidence="5" type="ORF">ACFOES_12035</name>
</gene>
<comment type="similarity">
    <text evidence="1">Belongs to the peptidase S13 family.</text>
</comment>
<evidence type="ECO:0000313" key="5">
    <source>
        <dbReference type="EMBL" id="MFC2968826.1"/>
    </source>
</evidence>
<dbReference type="Gene3D" id="3.50.80.20">
    <property type="entry name" value="D-Ala-D-Ala carboxypeptidase C, peptidase S13"/>
    <property type="match status" value="1"/>
</dbReference>
<dbReference type="PROSITE" id="PS51318">
    <property type="entry name" value="TAT"/>
    <property type="match status" value="1"/>
</dbReference>
<feature type="compositionally biased region" description="Low complexity" evidence="3">
    <location>
        <begin position="41"/>
        <end position="54"/>
    </location>
</feature>
<dbReference type="Proteomes" id="UP001595443">
    <property type="component" value="Unassembled WGS sequence"/>
</dbReference>
<evidence type="ECO:0000256" key="1">
    <source>
        <dbReference type="ARBA" id="ARBA00006096"/>
    </source>
</evidence>
<keyword evidence="2 5" id="KW-0378">Hydrolase</keyword>
<keyword evidence="4" id="KW-0732">Signal</keyword>
<dbReference type="GO" id="GO:0009002">
    <property type="term" value="F:serine-type D-Ala-D-Ala carboxypeptidase activity"/>
    <property type="evidence" value="ECO:0007669"/>
    <property type="project" value="UniProtKB-EC"/>
</dbReference>
<evidence type="ECO:0000256" key="2">
    <source>
        <dbReference type="ARBA" id="ARBA00022801"/>
    </source>
</evidence>
<dbReference type="SUPFAM" id="SSF56601">
    <property type="entry name" value="beta-lactamase/transpeptidase-like"/>
    <property type="match status" value="1"/>
</dbReference>
<name>A0ABV7AIK6_9RHOB</name>
<organism evidence="5 6">
    <name type="scientific">Acidimangrovimonas pyrenivorans</name>
    <dbReference type="NCBI Taxonomy" id="2030798"/>
    <lineage>
        <taxon>Bacteria</taxon>
        <taxon>Pseudomonadati</taxon>
        <taxon>Pseudomonadota</taxon>
        <taxon>Alphaproteobacteria</taxon>
        <taxon>Rhodobacterales</taxon>
        <taxon>Paracoccaceae</taxon>
        <taxon>Acidimangrovimonas</taxon>
    </lineage>
</organism>
<keyword evidence="5" id="KW-0121">Carboxypeptidase</keyword>
<evidence type="ECO:0000256" key="4">
    <source>
        <dbReference type="SAM" id="SignalP"/>
    </source>
</evidence>
<dbReference type="InterPro" id="IPR000667">
    <property type="entry name" value="Peptidase_S13"/>
</dbReference>
<evidence type="ECO:0000313" key="6">
    <source>
        <dbReference type="Proteomes" id="UP001595443"/>
    </source>
</evidence>